<evidence type="ECO:0000313" key="1">
    <source>
        <dbReference type="EMBL" id="NMP29383.1"/>
    </source>
</evidence>
<reference evidence="1 2" key="1">
    <citation type="submission" date="2020-01" db="EMBL/GenBank/DDBJ databases">
        <authorList>
            <person name="Lee S.D."/>
        </authorList>
    </citation>
    <scope>NUCLEOTIDE SEQUENCE [LARGE SCALE GENOMIC DNA]</scope>
    <source>
        <strain evidence="1 2">SAP-1</strain>
    </source>
</reference>
<sequence>MKLPRYLQISLLITVLLVLYTLVADNEAVSPPLSVINPLSQTAQTRSADLYRRQPVSENKSDDFVDLFPSAIKPVAREESKEAPIAEEPSLHQEPEIMAPPLPFQLVGAWWSNHQRTLMLQANDQQWIICRSCRASTRVWTGMKLTADWQLKSVSADSLTFIWLPQMQELHLALGDMKSEPKFNYDK</sequence>
<evidence type="ECO:0000313" key="2">
    <source>
        <dbReference type="Proteomes" id="UP000585363"/>
    </source>
</evidence>
<dbReference type="AlphaFoldDB" id="A0A848MPX9"/>
<reference evidence="1 2" key="2">
    <citation type="submission" date="2020-06" db="EMBL/GenBank/DDBJ databases">
        <title>Polyphasic characterization of a Rahnella strain isolated from tree sap.</title>
        <authorList>
            <person name="Kim I.S."/>
        </authorList>
    </citation>
    <scope>NUCLEOTIDE SEQUENCE [LARGE SCALE GENOMIC DNA]</scope>
    <source>
        <strain evidence="1 2">SAP-1</strain>
    </source>
</reference>
<dbReference type="EMBL" id="JAADJU010000014">
    <property type="protein sequence ID" value="NMP29383.1"/>
    <property type="molecule type" value="Genomic_DNA"/>
</dbReference>
<keyword evidence="2" id="KW-1185">Reference proteome</keyword>
<dbReference type="RefSeq" id="WP_169405097.1">
    <property type="nucleotide sequence ID" value="NZ_JAADJU010000014.1"/>
</dbReference>
<protein>
    <submittedName>
        <fullName evidence="1">Uncharacterized protein</fullName>
    </submittedName>
</protein>
<organism evidence="1 2">
    <name type="scientific">Rouxiella aceris</name>
    <dbReference type="NCBI Taxonomy" id="2703884"/>
    <lineage>
        <taxon>Bacteria</taxon>
        <taxon>Pseudomonadati</taxon>
        <taxon>Pseudomonadota</taxon>
        <taxon>Gammaproteobacteria</taxon>
        <taxon>Enterobacterales</taxon>
        <taxon>Yersiniaceae</taxon>
        <taxon>Rouxiella</taxon>
    </lineage>
</organism>
<comment type="caution">
    <text evidence="1">The sequence shown here is derived from an EMBL/GenBank/DDBJ whole genome shotgun (WGS) entry which is preliminary data.</text>
</comment>
<gene>
    <name evidence="1" type="ORF">GW590_21290</name>
</gene>
<dbReference type="Proteomes" id="UP000585363">
    <property type="component" value="Unassembled WGS sequence"/>
</dbReference>
<proteinExistence type="predicted"/>
<accession>A0A848MPX9</accession>
<name>A0A848MPX9_9GAMM</name>